<feature type="compositionally biased region" description="Basic residues" evidence="1">
    <location>
        <begin position="104"/>
        <end position="113"/>
    </location>
</feature>
<reference evidence="2 3" key="1">
    <citation type="submission" date="2013-12" db="EMBL/GenBank/DDBJ databases">
        <authorList>
            <person name="Cubeta M."/>
            <person name="Pakala S."/>
            <person name="Fedorova N."/>
            <person name="Thomas E."/>
            <person name="Dean R."/>
            <person name="Jabaji S."/>
            <person name="Neate S."/>
            <person name="Toda T."/>
            <person name="Tavantzis S."/>
            <person name="Vilgalys R."/>
            <person name="Bharathan N."/>
            <person name="Pakala S."/>
            <person name="Losada L.S."/>
            <person name="Zafar N."/>
            <person name="Nierman W."/>
        </authorList>
    </citation>
    <scope>NUCLEOTIDE SEQUENCE [LARGE SCALE GENOMIC DNA]</scope>
    <source>
        <strain evidence="2 3">123E</strain>
    </source>
</reference>
<protein>
    <submittedName>
        <fullName evidence="2">Uncharacterized protein</fullName>
    </submittedName>
</protein>
<accession>A0A074RMZ7</accession>
<evidence type="ECO:0000313" key="2">
    <source>
        <dbReference type="EMBL" id="KEP48209.1"/>
    </source>
</evidence>
<name>A0A074RMZ7_9AGAM</name>
<comment type="caution">
    <text evidence="2">The sequence shown here is derived from an EMBL/GenBank/DDBJ whole genome shotgun (WGS) entry which is preliminary data.</text>
</comment>
<keyword evidence="3" id="KW-1185">Reference proteome</keyword>
<proteinExistence type="predicted"/>
<organism evidence="2 3">
    <name type="scientific">Rhizoctonia solani 123E</name>
    <dbReference type="NCBI Taxonomy" id="1423351"/>
    <lineage>
        <taxon>Eukaryota</taxon>
        <taxon>Fungi</taxon>
        <taxon>Dikarya</taxon>
        <taxon>Basidiomycota</taxon>
        <taxon>Agaricomycotina</taxon>
        <taxon>Agaricomycetes</taxon>
        <taxon>Cantharellales</taxon>
        <taxon>Ceratobasidiaceae</taxon>
        <taxon>Rhizoctonia</taxon>
    </lineage>
</organism>
<feature type="region of interest" description="Disordered" evidence="1">
    <location>
        <begin position="79"/>
        <end position="124"/>
    </location>
</feature>
<sequence>MVIVAREIGLSRTARVAGFVGDRVARVVGYRAAGFVWDRADEVIVRITDTKQTTDRRSFGEVGKEHGCAAGWTGSRASRRLGPCAGRRRVDRQRRLDRADRRGSSRRRGRRCVFGRSGRGRGFG</sequence>
<evidence type="ECO:0000256" key="1">
    <source>
        <dbReference type="SAM" id="MobiDB-lite"/>
    </source>
</evidence>
<evidence type="ECO:0000313" key="3">
    <source>
        <dbReference type="Proteomes" id="UP000027456"/>
    </source>
</evidence>
<dbReference type="AlphaFoldDB" id="A0A074RMZ7"/>
<dbReference type="EMBL" id="AZST01000557">
    <property type="protein sequence ID" value="KEP48209.1"/>
    <property type="molecule type" value="Genomic_DNA"/>
</dbReference>
<feature type="compositionally biased region" description="Basic and acidic residues" evidence="1">
    <location>
        <begin position="93"/>
        <end position="103"/>
    </location>
</feature>
<gene>
    <name evidence="2" type="ORF">V565_130960</name>
</gene>
<dbReference type="Proteomes" id="UP000027456">
    <property type="component" value="Unassembled WGS sequence"/>
</dbReference>
<dbReference type="HOGENOM" id="CLU_2005202_0_0_1"/>